<evidence type="ECO:0000259" key="1">
    <source>
        <dbReference type="Pfam" id="PF03441"/>
    </source>
</evidence>
<dbReference type="Gene3D" id="1.25.40.80">
    <property type="match status" value="1"/>
</dbReference>
<dbReference type="InterPro" id="IPR007357">
    <property type="entry name" value="PhrB-like"/>
</dbReference>
<dbReference type="InterPro" id="IPR036134">
    <property type="entry name" value="Crypto/Photolyase_FAD-like_sf"/>
</dbReference>
<evidence type="ECO:0000313" key="2">
    <source>
        <dbReference type="EMBL" id="MBC6490094.1"/>
    </source>
</evidence>
<name>A0ABR7M5G4_9BACT</name>
<comment type="caution">
    <text evidence="2">The sequence shown here is derived from an EMBL/GenBank/DDBJ whole genome shotgun (WGS) entry which is preliminary data.</text>
</comment>
<gene>
    <name evidence="2" type="ORF">BC349_03880</name>
</gene>
<reference evidence="2 3" key="1">
    <citation type="submission" date="2016-07" db="EMBL/GenBank/DDBJ databases">
        <title>Genome analysis of Flavihumibacter stibioxidans YS-17.</title>
        <authorList>
            <person name="Shi K."/>
            <person name="Han Y."/>
            <person name="Wang G."/>
        </authorList>
    </citation>
    <scope>NUCLEOTIDE SEQUENCE [LARGE SCALE GENOMIC DNA]</scope>
    <source>
        <strain evidence="2 3">YS-17</strain>
    </source>
</reference>
<sequence>MADGVTIIFPHQLFQNHPALQQNRVVYLVEEWLFFRQYNFHRKKLLLHRASMKFYENWLKQNDYAVNYVDTNLKENDCRQLVDTLARENITDIHIASVADDWLLKRMRRACNKNKITLHLYDSPGFLNSLQAADGYFSKKKNYFQTDFYTWQRKQRNILLENDGKPLGGKWTFDSENREKFPKTGKVPALGIPEENKYISESRQYVQKHFSENYGDLSSPCLFVVTFADAENWLDDFLKIRFENFGIYEDAIVSKESVLHHSVLSPMLNIGLLKPQQIIDKALAAAKNYNIPLNSLEGFLRQIMGWREFIRIVYEREGSKQRTTNYWKFKRKIPAVFWTGETGIAPIDVTIKKIIKTGYCHHIERLMVLGNFMLLCEFDPDEVYRWFMEMFIDAYDWVMVPNVYGMTQFADGGLMATKPYISGSNYLLKMGDYEKGNWQPVWDGLFWRFMHVHRSFFLKNPRLGMLVNTFDKMSTEKQQLHLANAEQFLQKLDSFLE</sequence>
<keyword evidence="3" id="KW-1185">Reference proteome</keyword>
<feature type="domain" description="Cryptochrome/DNA photolyase FAD-binding" evidence="1">
    <location>
        <begin position="304"/>
        <end position="397"/>
    </location>
</feature>
<proteinExistence type="predicted"/>
<accession>A0ABR7M5G4</accession>
<dbReference type="InterPro" id="IPR005101">
    <property type="entry name" value="Cryptochr/Photolyase_FAD-bd"/>
</dbReference>
<dbReference type="PANTHER" id="PTHR38657:SF1">
    <property type="entry name" value="SLR1343 PROTEIN"/>
    <property type="match status" value="1"/>
</dbReference>
<dbReference type="InterPro" id="IPR052551">
    <property type="entry name" value="UV-DNA_repair_photolyase"/>
</dbReference>
<dbReference type="Pfam" id="PF03441">
    <property type="entry name" value="FAD_binding_7"/>
    <property type="match status" value="1"/>
</dbReference>
<evidence type="ECO:0000313" key="3">
    <source>
        <dbReference type="Proteomes" id="UP000765802"/>
    </source>
</evidence>
<dbReference type="InterPro" id="IPR014729">
    <property type="entry name" value="Rossmann-like_a/b/a_fold"/>
</dbReference>
<organism evidence="2 3">
    <name type="scientific">Flavihumibacter stibioxidans</name>
    <dbReference type="NCBI Taxonomy" id="1834163"/>
    <lineage>
        <taxon>Bacteria</taxon>
        <taxon>Pseudomonadati</taxon>
        <taxon>Bacteroidota</taxon>
        <taxon>Chitinophagia</taxon>
        <taxon>Chitinophagales</taxon>
        <taxon>Chitinophagaceae</taxon>
        <taxon>Flavihumibacter</taxon>
    </lineage>
</organism>
<dbReference type="Proteomes" id="UP000765802">
    <property type="component" value="Unassembled WGS sequence"/>
</dbReference>
<dbReference type="Gene3D" id="3.40.50.620">
    <property type="entry name" value="HUPs"/>
    <property type="match status" value="1"/>
</dbReference>
<dbReference type="SUPFAM" id="SSF48173">
    <property type="entry name" value="Cryptochrome/photolyase FAD-binding domain"/>
    <property type="match status" value="1"/>
</dbReference>
<protein>
    <submittedName>
        <fullName evidence="2">Deoxyribodipyrimidine photolyase</fullName>
    </submittedName>
</protein>
<dbReference type="Pfam" id="PF04244">
    <property type="entry name" value="DPRP"/>
    <property type="match status" value="1"/>
</dbReference>
<dbReference type="RefSeq" id="WP_187255418.1">
    <property type="nucleotide sequence ID" value="NZ_JBHULF010000006.1"/>
</dbReference>
<dbReference type="EMBL" id="MBUA01000001">
    <property type="protein sequence ID" value="MBC6490094.1"/>
    <property type="molecule type" value="Genomic_DNA"/>
</dbReference>
<dbReference type="Gene3D" id="1.10.579.10">
    <property type="entry name" value="DNA Cyclobutane Dipyrimidine Photolyase, subunit A, domain 3"/>
    <property type="match status" value="1"/>
</dbReference>
<dbReference type="Gene3D" id="1.10.10.1710">
    <property type="entry name" value="Deoxyribodipyrimidine photolyase-related"/>
    <property type="match status" value="1"/>
</dbReference>
<dbReference type="PANTHER" id="PTHR38657">
    <property type="entry name" value="SLR1343 PROTEIN"/>
    <property type="match status" value="1"/>
</dbReference>